<dbReference type="RefSeq" id="WP_080684010.1">
    <property type="nucleotide sequence ID" value="NZ_JALD01000028.1"/>
</dbReference>
<comment type="caution">
    <text evidence="1">The sequence shown here is derived from an EMBL/GenBank/DDBJ whole genome shotgun (WGS) entry which is preliminary data.</text>
</comment>
<dbReference type="EMBL" id="JALD01000028">
    <property type="protein sequence ID" value="EUD12104.1"/>
    <property type="molecule type" value="Genomic_DNA"/>
</dbReference>
<gene>
    <name evidence="1" type="ORF">HMPREF1563_1312</name>
</gene>
<proteinExistence type="predicted"/>
<evidence type="ECO:0000313" key="2">
    <source>
        <dbReference type="Proteomes" id="UP000022311"/>
    </source>
</evidence>
<sequence>MTRTEKGYKTVSIDGEIVARIEKLRQRRAEKDYLINEAPMTQLIRGLLNEALRREGV</sequence>
<reference evidence="1 2" key="1">
    <citation type="submission" date="2014-01" db="EMBL/GenBank/DDBJ databases">
        <authorList>
            <person name="Durkin A.S."/>
            <person name="McCorrison J."/>
            <person name="Torralba M."/>
            <person name="Gillis M."/>
            <person name="Haft D.H."/>
            <person name="Methe B."/>
            <person name="Sutton G."/>
            <person name="Nelson K.E."/>
        </authorList>
    </citation>
    <scope>NUCLEOTIDE SEQUENCE [LARGE SCALE GENOMIC DNA]</scope>
    <source>
        <strain evidence="1 2">205/92</strain>
    </source>
</reference>
<organism evidence="1 2">
    <name type="scientific">Providencia alcalifaciens 205/92</name>
    <dbReference type="NCBI Taxonomy" id="1256988"/>
    <lineage>
        <taxon>Bacteria</taxon>
        <taxon>Pseudomonadati</taxon>
        <taxon>Pseudomonadota</taxon>
        <taxon>Gammaproteobacteria</taxon>
        <taxon>Enterobacterales</taxon>
        <taxon>Morganellaceae</taxon>
        <taxon>Providencia</taxon>
    </lineage>
</organism>
<dbReference type="Proteomes" id="UP000022311">
    <property type="component" value="Unassembled WGS sequence"/>
</dbReference>
<accession>A0AAV3M9N4</accession>
<name>A0AAV3M9N4_9GAMM</name>
<evidence type="ECO:0000313" key="1">
    <source>
        <dbReference type="EMBL" id="EUD12104.1"/>
    </source>
</evidence>
<dbReference type="AlphaFoldDB" id="A0AAV3M9N4"/>
<protein>
    <submittedName>
        <fullName evidence="1">Uncharacterized protein</fullName>
    </submittedName>
</protein>